<gene>
    <name evidence="1" type="ORF">ETAA1_40840</name>
</gene>
<evidence type="ECO:0000313" key="1">
    <source>
        <dbReference type="EMBL" id="QDU22109.1"/>
    </source>
</evidence>
<name>A0A517XX71_9BACT</name>
<dbReference type="EMBL" id="CP036273">
    <property type="protein sequence ID" value="QDU22109.1"/>
    <property type="molecule type" value="Genomic_DNA"/>
</dbReference>
<dbReference type="Proteomes" id="UP000319576">
    <property type="component" value="Chromosome"/>
</dbReference>
<accession>A0A517XX71</accession>
<proteinExistence type="predicted"/>
<organism evidence="1 2">
    <name type="scientific">Urbifossiella limnaea</name>
    <dbReference type="NCBI Taxonomy" id="2528023"/>
    <lineage>
        <taxon>Bacteria</taxon>
        <taxon>Pseudomonadati</taxon>
        <taxon>Planctomycetota</taxon>
        <taxon>Planctomycetia</taxon>
        <taxon>Gemmatales</taxon>
        <taxon>Gemmataceae</taxon>
        <taxon>Urbifossiella</taxon>
    </lineage>
</organism>
<dbReference type="AlphaFoldDB" id="A0A517XX71"/>
<dbReference type="KEGG" id="uli:ETAA1_40840"/>
<reference evidence="1 2" key="1">
    <citation type="submission" date="2019-02" db="EMBL/GenBank/DDBJ databases">
        <title>Deep-cultivation of Planctomycetes and their phenomic and genomic characterization uncovers novel biology.</title>
        <authorList>
            <person name="Wiegand S."/>
            <person name="Jogler M."/>
            <person name="Boedeker C."/>
            <person name="Pinto D."/>
            <person name="Vollmers J."/>
            <person name="Rivas-Marin E."/>
            <person name="Kohn T."/>
            <person name="Peeters S.H."/>
            <person name="Heuer A."/>
            <person name="Rast P."/>
            <person name="Oberbeckmann S."/>
            <person name="Bunk B."/>
            <person name="Jeske O."/>
            <person name="Meyerdierks A."/>
            <person name="Storesund J.E."/>
            <person name="Kallscheuer N."/>
            <person name="Luecker S."/>
            <person name="Lage O.M."/>
            <person name="Pohl T."/>
            <person name="Merkel B.J."/>
            <person name="Hornburger P."/>
            <person name="Mueller R.-W."/>
            <person name="Bruemmer F."/>
            <person name="Labrenz M."/>
            <person name="Spormann A.M."/>
            <person name="Op den Camp H."/>
            <person name="Overmann J."/>
            <person name="Amann R."/>
            <person name="Jetten M.S.M."/>
            <person name="Mascher T."/>
            <person name="Medema M.H."/>
            <person name="Devos D.P."/>
            <person name="Kaster A.-K."/>
            <person name="Ovreas L."/>
            <person name="Rohde M."/>
            <person name="Galperin M.Y."/>
            <person name="Jogler C."/>
        </authorList>
    </citation>
    <scope>NUCLEOTIDE SEQUENCE [LARGE SCALE GENOMIC DNA]</scope>
    <source>
        <strain evidence="1 2">ETA_A1</strain>
    </source>
</reference>
<sequence length="62" mass="6444">MATPRVLAGAVAVGSLGREPVNPILPAADAGTNDLLWAHLAPHPQSSPDGREFLAFVDDPDE</sequence>
<evidence type="ECO:0000313" key="2">
    <source>
        <dbReference type="Proteomes" id="UP000319576"/>
    </source>
</evidence>
<keyword evidence="2" id="KW-1185">Reference proteome</keyword>
<protein>
    <submittedName>
        <fullName evidence="1">Uncharacterized protein</fullName>
    </submittedName>
</protein>